<keyword evidence="1" id="KW-1133">Transmembrane helix</keyword>
<evidence type="ECO:0000313" key="2">
    <source>
        <dbReference type="EMBL" id="HAN27945.1"/>
    </source>
</evidence>
<comment type="caution">
    <text evidence="2">The sequence shown here is derived from an EMBL/GenBank/DDBJ whole genome shotgun (WGS) entry which is preliminary data.</text>
</comment>
<evidence type="ECO:0000313" key="3">
    <source>
        <dbReference type="Proteomes" id="UP000259273"/>
    </source>
</evidence>
<keyword evidence="1" id="KW-0472">Membrane</keyword>
<dbReference type="Proteomes" id="UP000259273">
    <property type="component" value="Unassembled WGS sequence"/>
</dbReference>
<feature type="non-terminal residue" evidence="2">
    <location>
        <position position="60"/>
    </location>
</feature>
<proteinExistence type="predicted"/>
<protein>
    <submittedName>
        <fullName evidence="2">Rod shape-determining protein RodA</fullName>
    </submittedName>
</protein>
<keyword evidence="1" id="KW-0812">Transmembrane</keyword>
<accession>A0A3C1KMP6</accession>
<sequence length="60" mass="6504">MGDYVRQLQLPGDSSDLSRRAPLALRLHLDVPLLLLLVVLTLFGLVVLYSASGQKMAAVV</sequence>
<evidence type="ECO:0000256" key="1">
    <source>
        <dbReference type="SAM" id="Phobius"/>
    </source>
</evidence>
<name>A0A3C1KMP6_9GAMM</name>
<dbReference type="EMBL" id="DMND01000131">
    <property type="protein sequence ID" value="HAN27945.1"/>
    <property type="molecule type" value="Genomic_DNA"/>
</dbReference>
<gene>
    <name evidence="2" type="ORF">DCP75_09565</name>
</gene>
<reference evidence="2 3" key="1">
    <citation type="journal article" date="2018" name="Nat. Biotechnol.">
        <title>A standardized bacterial taxonomy based on genome phylogeny substantially revises the tree of life.</title>
        <authorList>
            <person name="Parks D.H."/>
            <person name="Chuvochina M."/>
            <person name="Waite D.W."/>
            <person name="Rinke C."/>
            <person name="Skarshewski A."/>
            <person name="Chaumeil P.A."/>
            <person name="Hugenholtz P."/>
        </authorList>
    </citation>
    <scope>NUCLEOTIDE SEQUENCE [LARGE SCALE GENOMIC DNA]</scope>
    <source>
        <strain evidence="2">UBA9158</strain>
    </source>
</reference>
<feature type="transmembrane region" description="Helical" evidence="1">
    <location>
        <begin position="31"/>
        <end position="51"/>
    </location>
</feature>
<dbReference type="AlphaFoldDB" id="A0A3C1KMP6"/>
<organism evidence="2 3">
    <name type="scientific">Haliea salexigens</name>
    <dbReference type="NCBI Taxonomy" id="287487"/>
    <lineage>
        <taxon>Bacteria</taxon>
        <taxon>Pseudomonadati</taxon>
        <taxon>Pseudomonadota</taxon>
        <taxon>Gammaproteobacteria</taxon>
        <taxon>Cellvibrionales</taxon>
        <taxon>Halieaceae</taxon>
        <taxon>Haliea</taxon>
    </lineage>
</organism>